<feature type="signal peptide" evidence="2">
    <location>
        <begin position="1"/>
        <end position="24"/>
    </location>
</feature>
<reference evidence="4" key="1">
    <citation type="submission" date="2019-06" db="EMBL/GenBank/DDBJ databases">
        <authorList>
            <person name="Broberg M."/>
        </authorList>
    </citation>
    <scope>NUCLEOTIDE SEQUENCE [LARGE SCALE GENOMIC DNA]</scope>
</reference>
<gene>
    <name evidence="3" type="ORF">CSOL1703_00004449</name>
</gene>
<evidence type="ECO:0000256" key="2">
    <source>
        <dbReference type="SAM" id="SignalP"/>
    </source>
</evidence>
<accession>A0A9P0EM97</accession>
<feature type="transmembrane region" description="Helical" evidence="1">
    <location>
        <begin position="549"/>
        <end position="571"/>
    </location>
</feature>
<evidence type="ECO:0000313" key="4">
    <source>
        <dbReference type="Proteomes" id="UP000775872"/>
    </source>
</evidence>
<dbReference type="InterPro" id="IPR053143">
    <property type="entry name" value="Arylsulfate_ST"/>
</dbReference>
<dbReference type="InterPro" id="IPR039535">
    <property type="entry name" value="ASST-like"/>
</dbReference>
<proteinExistence type="predicted"/>
<organism evidence="3 4">
    <name type="scientific">Clonostachys solani</name>
    <dbReference type="NCBI Taxonomy" id="160281"/>
    <lineage>
        <taxon>Eukaryota</taxon>
        <taxon>Fungi</taxon>
        <taxon>Dikarya</taxon>
        <taxon>Ascomycota</taxon>
        <taxon>Pezizomycotina</taxon>
        <taxon>Sordariomycetes</taxon>
        <taxon>Hypocreomycetidae</taxon>
        <taxon>Hypocreales</taxon>
        <taxon>Bionectriaceae</taxon>
        <taxon>Clonostachys</taxon>
    </lineage>
</organism>
<reference evidence="3 4" key="2">
    <citation type="submission" date="2021-10" db="EMBL/GenBank/DDBJ databases">
        <authorList>
            <person name="Piombo E."/>
        </authorList>
    </citation>
    <scope>NUCLEOTIDE SEQUENCE [LARGE SCALE GENOMIC DNA]</scope>
</reference>
<dbReference type="Proteomes" id="UP000775872">
    <property type="component" value="Unassembled WGS sequence"/>
</dbReference>
<keyword evidence="1" id="KW-1133">Transmembrane helix</keyword>
<dbReference type="OrthoDB" id="5427350at2759"/>
<keyword evidence="4" id="KW-1185">Reference proteome</keyword>
<comment type="caution">
    <text evidence="3">The sequence shown here is derived from an EMBL/GenBank/DDBJ whole genome shotgun (WGS) entry which is preliminary data.</text>
</comment>
<dbReference type="AlphaFoldDB" id="A0A9P0EM97"/>
<protein>
    <submittedName>
        <fullName evidence="3">Uncharacterized protein</fullName>
    </submittedName>
</protein>
<dbReference type="Pfam" id="PF14269">
    <property type="entry name" value="Arylsulfotran_2"/>
    <property type="match status" value="1"/>
</dbReference>
<keyword evidence="2" id="KW-0732">Signal</keyword>
<keyword evidence="1" id="KW-0472">Membrane</keyword>
<dbReference type="PROSITE" id="PS51257">
    <property type="entry name" value="PROKAR_LIPOPROTEIN"/>
    <property type="match status" value="1"/>
</dbReference>
<feature type="chain" id="PRO_5040335047" evidence="2">
    <location>
        <begin position="25"/>
        <end position="593"/>
    </location>
</feature>
<dbReference type="PANTHER" id="PTHR35340:SF5">
    <property type="entry name" value="ASST-DOMAIN-CONTAINING PROTEIN"/>
    <property type="match status" value="1"/>
</dbReference>
<name>A0A9P0EM97_9HYPO</name>
<evidence type="ECO:0000313" key="3">
    <source>
        <dbReference type="EMBL" id="CAH0052585.1"/>
    </source>
</evidence>
<dbReference type="EMBL" id="CABFOC020000045">
    <property type="protein sequence ID" value="CAH0052585.1"/>
    <property type="molecule type" value="Genomic_DNA"/>
</dbReference>
<keyword evidence="1" id="KW-0812">Transmembrane</keyword>
<evidence type="ECO:0000256" key="1">
    <source>
        <dbReference type="SAM" id="Phobius"/>
    </source>
</evidence>
<dbReference type="PANTHER" id="PTHR35340">
    <property type="entry name" value="PQQ ENZYME REPEAT PROTEIN-RELATED"/>
    <property type="match status" value="1"/>
</dbReference>
<sequence length="593" mass="65188">MGKRWTTVLGAALGCWLGAGFANADVKPYTNVEAYSALADAAEGFPRQYFRSSDIVAPVFQVNFWDHNAVDDAPYIFLGSVYGHMHAGPMIIDARDLSLVYADQRYENTYTSEVQTINGTNYLTFWEGFHTRGHANGYCLLFDEHYHLKYNVSAQGLNGALADMHEMEVTDVGTVIFSTYFNIPYDLSPVGGPVEALLMDSGFQEVDAATNKVLFSWAASDHFSISDSLAAPDGRYGVGPDSGFDFFHINSIKKTSAGNYLISSRHLSMLALIDGVDGHPIWTLGGKKNQFTDLSGGRATSLGWQHDARFHNNESHITLFDNHGEYTGKCQNKCNTRGLHLEIDPAALTVKVVSEYYHPEQIDSGAMGGYQKLNNGNVLVAWGHTPGFVEYTDDGRTVMDVQRGKIGSGNVEDMFAYRVQKAHWTGRPKWPPNMAMDAPHRTAENATVYLSWNGATDIFKWSIFSSNDPLNISDYGNLQTEAKRTGFETSIFLGSNSTSRFVGAAAVDKQGNVLGSSLVYDMQTGQPVLLKSAIDSVQPPKTQLYPKTLSSAGVIGGGVVAVLAVFGLYMFRRRKCLHRDPESARYKPLANVD</sequence>